<accession>A0A4R3NCF8</accession>
<sequence>MALTLGITGMERHIEAEVTAAFKAANAEIGGHWTLVDSEQADYVIIDMDSLYGPMSWLRLHGLGRKVIGLTSVDRQQTDYRLPHPISASDLAVLLSEIETDASLLADAAAAEPANAASAPAASASAEAAETAELAEMDETPEMAAPSVAIADTEPSDILATAATVAAPAPVAEPQAVADAATPVLEEPPPAATEPQAKPLLDWLAGGRPARRVRLQHPDAPALLLDVGNGHWHGPAALKPLAPYFAAPLEETDFVALDDAAWAEESARLGAAQPLARLLWLGGLLSGAPVAGPYVLKKWPQTEREYPRHFRIATVMMKGQADADAIAAAAGVPQAEVADFINANLATGYAEPVQAAPPPEPATTKPAGLFGRLRGH</sequence>
<gene>
    <name evidence="2" type="ORF">EDC34_101443</name>
</gene>
<dbReference type="RefSeq" id="WP_114959216.1">
    <property type="nucleotide sequence ID" value="NZ_MSZW01000034.1"/>
</dbReference>
<evidence type="ECO:0000313" key="2">
    <source>
        <dbReference type="EMBL" id="TCT26116.1"/>
    </source>
</evidence>
<keyword evidence="3" id="KW-1185">Reference proteome</keyword>
<dbReference type="AlphaFoldDB" id="A0A4R3NCF8"/>
<organism evidence="2 3">
    <name type="scientific">Thermomonas haemolytica</name>
    <dbReference type="NCBI Taxonomy" id="141949"/>
    <lineage>
        <taxon>Bacteria</taxon>
        <taxon>Pseudomonadati</taxon>
        <taxon>Pseudomonadota</taxon>
        <taxon>Gammaproteobacteria</taxon>
        <taxon>Lysobacterales</taxon>
        <taxon>Lysobacteraceae</taxon>
        <taxon>Thermomonas</taxon>
    </lineage>
</organism>
<dbReference type="OrthoDB" id="5800807at2"/>
<protein>
    <submittedName>
        <fullName evidence="2">Uncharacterized protein</fullName>
    </submittedName>
</protein>
<reference evidence="2 3" key="1">
    <citation type="submission" date="2019-03" db="EMBL/GenBank/DDBJ databases">
        <title>Genomic Encyclopedia of Type Strains, Phase IV (KMG-IV): sequencing the most valuable type-strain genomes for metagenomic binning, comparative biology and taxonomic classification.</title>
        <authorList>
            <person name="Goeker M."/>
        </authorList>
    </citation>
    <scope>NUCLEOTIDE SEQUENCE [LARGE SCALE GENOMIC DNA]</scope>
    <source>
        <strain evidence="2 3">DSM 13605</strain>
    </source>
</reference>
<evidence type="ECO:0000256" key="1">
    <source>
        <dbReference type="SAM" id="MobiDB-lite"/>
    </source>
</evidence>
<comment type="caution">
    <text evidence="2">The sequence shown here is derived from an EMBL/GenBank/DDBJ whole genome shotgun (WGS) entry which is preliminary data.</text>
</comment>
<name>A0A4R3NCF8_9GAMM</name>
<feature type="region of interest" description="Disordered" evidence="1">
    <location>
        <begin position="353"/>
        <end position="376"/>
    </location>
</feature>
<dbReference type="EMBL" id="SMAP01000001">
    <property type="protein sequence ID" value="TCT26116.1"/>
    <property type="molecule type" value="Genomic_DNA"/>
</dbReference>
<dbReference type="Proteomes" id="UP000295414">
    <property type="component" value="Unassembled WGS sequence"/>
</dbReference>
<proteinExistence type="predicted"/>
<evidence type="ECO:0000313" key="3">
    <source>
        <dbReference type="Proteomes" id="UP000295414"/>
    </source>
</evidence>